<gene>
    <name evidence="1" type="ORF">DFH08DRAFT_943122</name>
</gene>
<dbReference type="AlphaFoldDB" id="A0AAD7EDX5"/>
<evidence type="ECO:0000313" key="2">
    <source>
        <dbReference type="Proteomes" id="UP001218218"/>
    </source>
</evidence>
<protein>
    <submittedName>
        <fullName evidence="1">Uncharacterized protein</fullName>
    </submittedName>
</protein>
<dbReference type="EMBL" id="JARIHO010000065">
    <property type="protein sequence ID" value="KAJ7314789.1"/>
    <property type="molecule type" value="Genomic_DNA"/>
</dbReference>
<keyword evidence="2" id="KW-1185">Reference proteome</keyword>
<comment type="caution">
    <text evidence="1">The sequence shown here is derived from an EMBL/GenBank/DDBJ whole genome shotgun (WGS) entry which is preliminary data.</text>
</comment>
<evidence type="ECO:0000313" key="1">
    <source>
        <dbReference type="EMBL" id="KAJ7314789.1"/>
    </source>
</evidence>
<organism evidence="1 2">
    <name type="scientific">Mycena albidolilacea</name>
    <dbReference type="NCBI Taxonomy" id="1033008"/>
    <lineage>
        <taxon>Eukaryota</taxon>
        <taxon>Fungi</taxon>
        <taxon>Dikarya</taxon>
        <taxon>Basidiomycota</taxon>
        <taxon>Agaricomycotina</taxon>
        <taxon>Agaricomycetes</taxon>
        <taxon>Agaricomycetidae</taxon>
        <taxon>Agaricales</taxon>
        <taxon>Marasmiineae</taxon>
        <taxon>Mycenaceae</taxon>
        <taxon>Mycena</taxon>
    </lineage>
</organism>
<dbReference type="Proteomes" id="UP001218218">
    <property type="component" value="Unassembled WGS sequence"/>
</dbReference>
<reference evidence="1" key="1">
    <citation type="submission" date="2023-03" db="EMBL/GenBank/DDBJ databases">
        <title>Massive genome expansion in bonnet fungi (Mycena s.s.) driven by repeated elements and novel gene families across ecological guilds.</title>
        <authorList>
            <consortium name="Lawrence Berkeley National Laboratory"/>
            <person name="Harder C.B."/>
            <person name="Miyauchi S."/>
            <person name="Viragh M."/>
            <person name="Kuo A."/>
            <person name="Thoen E."/>
            <person name="Andreopoulos B."/>
            <person name="Lu D."/>
            <person name="Skrede I."/>
            <person name="Drula E."/>
            <person name="Henrissat B."/>
            <person name="Morin E."/>
            <person name="Kohler A."/>
            <person name="Barry K."/>
            <person name="LaButti K."/>
            <person name="Morin E."/>
            <person name="Salamov A."/>
            <person name="Lipzen A."/>
            <person name="Mereny Z."/>
            <person name="Hegedus B."/>
            <person name="Baldrian P."/>
            <person name="Stursova M."/>
            <person name="Weitz H."/>
            <person name="Taylor A."/>
            <person name="Grigoriev I.V."/>
            <person name="Nagy L.G."/>
            <person name="Martin F."/>
            <person name="Kauserud H."/>
        </authorList>
    </citation>
    <scope>NUCLEOTIDE SEQUENCE</scope>
    <source>
        <strain evidence="1">CBHHK002</strain>
    </source>
</reference>
<sequence>MNGVIAPPDEDFVNERATAGARAKTNKLESDLAVPQDAVMVAVKLNQKRTVQLKVKIRRSVRRDSSMDGVKNRVRADEDEMSMDIWRNGTAEEPFQGGGERDHAGILEEKLSWHICYFVIFPLINGPVLIGILATCSGANDRAIGLRDALATRLELAQAVDWYSGYSDSHCNEREGEEQFGELLRKAQRIGWD</sequence>
<proteinExistence type="predicted"/>
<accession>A0AAD7EDX5</accession>
<name>A0AAD7EDX5_9AGAR</name>